<proteinExistence type="predicted"/>
<keyword evidence="3" id="KW-1185">Reference proteome</keyword>
<sequence length="145" mass="15850">MVPSGRKAMSKSHNLISTASKTSMTDRLRPVETEDVVLPHKRAPHRAKAVRTWKRAKALPDLSDSDSDSEEVSDGSDTIDPVYSEDSSPKCSETAPPAVEAEQEADESAILDPQGKPLFHPDALHNPCSADWYPTTHVAIYIATR</sequence>
<dbReference type="EMBL" id="OW240917">
    <property type="protein sequence ID" value="CAH2300700.1"/>
    <property type="molecule type" value="Genomic_DNA"/>
</dbReference>
<evidence type="ECO:0000313" key="3">
    <source>
        <dbReference type="Proteomes" id="UP001295444"/>
    </source>
</evidence>
<dbReference type="AlphaFoldDB" id="A0AAD1SJX7"/>
<evidence type="ECO:0000313" key="2">
    <source>
        <dbReference type="EMBL" id="CAH2300700.1"/>
    </source>
</evidence>
<feature type="compositionally biased region" description="Basic residues" evidence="1">
    <location>
        <begin position="39"/>
        <end position="57"/>
    </location>
</feature>
<protein>
    <submittedName>
        <fullName evidence="2">Uncharacterized protein</fullName>
    </submittedName>
</protein>
<name>A0AAD1SJX7_PELCU</name>
<gene>
    <name evidence="2" type="ORF">PECUL_23A053735</name>
</gene>
<feature type="compositionally biased region" description="Acidic residues" evidence="1">
    <location>
        <begin position="63"/>
        <end position="74"/>
    </location>
</feature>
<organism evidence="2 3">
    <name type="scientific">Pelobates cultripes</name>
    <name type="common">Western spadefoot toad</name>
    <dbReference type="NCBI Taxonomy" id="61616"/>
    <lineage>
        <taxon>Eukaryota</taxon>
        <taxon>Metazoa</taxon>
        <taxon>Chordata</taxon>
        <taxon>Craniata</taxon>
        <taxon>Vertebrata</taxon>
        <taxon>Euteleostomi</taxon>
        <taxon>Amphibia</taxon>
        <taxon>Batrachia</taxon>
        <taxon>Anura</taxon>
        <taxon>Pelobatoidea</taxon>
        <taxon>Pelobatidae</taxon>
        <taxon>Pelobates</taxon>
    </lineage>
</organism>
<evidence type="ECO:0000256" key="1">
    <source>
        <dbReference type="SAM" id="MobiDB-lite"/>
    </source>
</evidence>
<reference evidence="2" key="1">
    <citation type="submission" date="2022-03" db="EMBL/GenBank/DDBJ databases">
        <authorList>
            <person name="Alioto T."/>
            <person name="Alioto T."/>
            <person name="Gomez Garrido J."/>
        </authorList>
    </citation>
    <scope>NUCLEOTIDE SEQUENCE</scope>
</reference>
<dbReference type="Proteomes" id="UP001295444">
    <property type="component" value="Chromosome 06"/>
</dbReference>
<accession>A0AAD1SJX7</accession>
<feature type="compositionally biased region" description="Polar residues" evidence="1">
    <location>
        <begin position="11"/>
        <end position="23"/>
    </location>
</feature>
<feature type="region of interest" description="Disordered" evidence="1">
    <location>
        <begin position="1"/>
        <end position="117"/>
    </location>
</feature>
<feature type="non-terminal residue" evidence="2">
    <location>
        <position position="145"/>
    </location>
</feature>